<gene>
    <name evidence="8" type="ORF">KM295_10720</name>
</gene>
<dbReference type="GO" id="GO:0005524">
    <property type="term" value="F:ATP binding"/>
    <property type="evidence" value="ECO:0007669"/>
    <property type="project" value="UniProtKB-KW"/>
</dbReference>
<dbReference type="Pfam" id="PF00005">
    <property type="entry name" value="ABC_tran"/>
    <property type="match status" value="1"/>
</dbReference>
<accession>A0A9R1CUT5</accession>
<dbReference type="AlphaFoldDB" id="A0A9R1CUT5"/>
<evidence type="ECO:0000313" key="8">
    <source>
        <dbReference type="EMBL" id="MCQ4333946.1"/>
    </source>
</evidence>
<protein>
    <submittedName>
        <fullName evidence="8">ABC transporter ATP-binding protein</fullName>
    </submittedName>
</protein>
<dbReference type="Proteomes" id="UP001139494">
    <property type="component" value="Unassembled WGS sequence"/>
</dbReference>
<dbReference type="GO" id="GO:0015658">
    <property type="term" value="F:branched-chain amino acid transmembrane transporter activity"/>
    <property type="evidence" value="ECO:0007669"/>
    <property type="project" value="TreeGrafter"/>
</dbReference>
<evidence type="ECO:0000256" key="3">
    <source>
        <dbReference type="ARBA" id="ARBA00022741"/>
    </source>
</evidence>
<feature type="region of interest" description="Disordered" evidence="6">
    <location>
        <begin position="1"/>
        <end position="21"/>
    </location>
</feature>
<dbReference type="InterPro" id="IPR052156">
    <property type="entry name" value="BCAA_Transport_ATP-bd_LivF"/>
</dbReference>
<name>A0A9R1CUT5_9EURY</name>
<comment type="caution">
    <text evidence="8">The sequence shown here is derived from an EMBL/GenBank/DDBJ whole genome shotgun (WGS) entry which is preliminary data.</text>
</comment>
<dbReference type="InterPro" id="IPR027417">
    <property type="entry name" value="P-loop_NTPase"/>
</dbReference>
<dbReference type="GO" id="GO:0015807">
    <property type="term" value="P:L-amino acid transport"/>
    <property type="evidence" value="ECO:0007669"/>
    <property type="project" value="TreeGrafter"/>
</dbReference>
<dbReference type="PANTHER" id="PTHR43820:SF4">
    <property type="entry name" value="HIGH-AFFINITY BRANCHED-CHAIN AMINO ACID TRANSPORT ATP-BINDING PROTEIN LIVF"/>
    <property type="match status" value="1"/>
</dbReference>
<dbReference type="EMBL" id="JAHLKM010000014">
    <property type="protein sequence ID" value="MCQ4333946.1"/>
    <property type="molecule type" value="Genomic_DNA"/>
</dbReference>
<dbReference type="SMART" id="SM00382">
    <property type="entry name" value="AAA"/>
    <property type="match status" value="1"/>
</dbReference>
<keyword evidence="2" id="KW-0813">Transport</keyword>
<comment type="similarity">
    <text evidence="1">Belongs to the ABC transporter superfamily.</text>
</comment>
<evidence type="ECO:0000256" key="5">
    <source>
        <dbReference type="ARBA" id="ARBA00022970"/>
    </source>
</evidence>
<evidence type="ECO:0000256" key="1">
    <source>
        <dbReference type="ARBA" id="ARBA00005417"/>
    </source>
</evidence>
<evidence type="ECO:0000256" key="6">
    <source>
        <dbReference type="SAM" id="MobiDB-lite"/>
    </source>
</evidence>
<dbReference type="InterPro" id="IPR003593">
    <property type="entry name" value="AAA+_ATPase"/>
</dbReference>
<keyword evidence="3" id="KW-0547">Nucleotide-binding</keyword>
<dbReference type="GO" id="GO:0016887">
    <property type="term" value="F:ATP hydrolysis activity"/>
    <property type="evidence" value="ECO:0007669"/>
    <property type="project" value="InterPro"/>
</dbReference>
<dbReference type="PROSITE" id="PS00211">
    <property type="entry name" value="ABC_TRANSPORTER_1"/>
    <property type="match status" value="1"/>
</dbReference>
<reference evidence="8" key="1">
    <citation type="journal article" date="2023" name="Front. Microbiol.">
        <title>Genomic-based phylogenetic and metabolic analyses of the genus Natronomonas, and description of Natronomonas aquatica sp. nov.</title>
        <authorList>
            <person name="Garcia-Roldan A."/>
            <person name="Duran-Viseras A."/>
            <person name="de la Haba R.R."/>
            <person name="Corral P."/>
            <person name="Sanchez-Porro C."/>
            <person name="Ventosa A."/>
        </authorList>
    </citation>
    <scope>NUCLEOTIDE SEQUENCE</scope>
    <source>
        <strain evidence="8">F2-12</strain>
    </source>
</reference>
<keyword evidence="9" id="KW-1185">Reference proteome</keyword>
<dbReference type="CDD" id="cd03224">
    <property type="entry name" value="ABC_TM1139_LivF_branched"/>
    <property type="match status" value="1"/>
</dbReference>
<evidence type="ECO:0000259" key="7">
    <source>
        <dbReference type="PROSITE" id="PS50893"/>
    </source>
</evidence>
<evidence type="ECO:0000256" key="2">
    <source>
        <dbReference type="ARBA" id="ARBA00022448"/>
    </source>
</evidence>
<dbReference type="PANTHER" id="PTHR43820">
    <property type="entry name" value="HIGH-AFFINITY BRANCHED-CHAIN AMINO ACID TRANSPORT ATP-BINDING PROTEIN LIVF"/>
    <property type="match status" value="1"/>
</dbReference>
<organism evidence="8 9">
    <name type="scientific">Natronomonas aquatica</name>
    <dbReference type="NCBI Taxonomy" id="2841590"/>
    <lineage>
        <taxon>Archaea</taxon>
        <taxon>Methanobacteriati</taxon>
        <taxon>Methanobacteriota</taxon>
        <taxon>Stenosarchaea group</taxon>
        <taxon>Halobacteria</taxon>
        <taxon>Halobacteriales</taxon>
        <taxon>Natronomonadaceae</taxon>
        <taxon>Natronomonas</taxon>
    </lineage>
</organism>
<evidence type="ECO:0000256" key="4">
    <source>
        <dbReference type="ARBA" id="ARBA00022840"/>
    </source>
</evidence>
<dbReference type="InterPro" id="IPR017871">
    <property type="entry name" value="ABC_transporter-like_CS"/>
</dbReference>
<feature type="domain" description="ABC transporter" evidence="7">
    <location>
        <begin position="22"/>
        <end position="252"/>
    </location>
</feature>
<dbReference type="RefSeq" id="WP_256029972.1">
    <property type="nucleotide sequence ID" value="NZ_JAHLKM010000014.1"/>
</dbReference>
<sequence length="253" mass="27437">MSANAGAETEAEAEVSGEPPVLEVSNLTTGYGDVQVVDDFSAEVHRNEIVTLIGPNGAGKSTVIKSIFGFVKPWSGNILFNGNDLAGEEPEDIVREGISWVPQRQNIFGTMTVRENLEMGGFIRDSGINERIEEIYDIFPALGRSDGSKAATLSGGQRQMLAMGRALMLDPELLLIDEPSAGLAPELVDTAFDNIEKVRDRETAVLMVEQNATKALQRSDRGYVLDQGQDRFEGTGEELLDNEEVAKLYLGAT</sequence>
<dbReference type="PROSITE" id="PS50893">
    <property type="entry name" value="ABC_TRANSPORTER_2"/>
    <property type="match status" value="1"/>
</dbReference>
<evidence type="ECO:0000313" key="9">
    <source>
        <dbReference type="Proteomes" id="UP001139494"/>
    </source>
</evidence>
<proteinExistence type="inferred from homology"/>
<dbReference type="SUPFAM" id="SSF52540">
    <property type="entry name" value="P-loop containing nucleoside triphosphate hydrolases"/>
    <property type="match status" value="1"/>
</dbReference>
<keyword evidence="4 8" id="KW-0067">ATP-binding</keyword>
<keyword evidence="5" id="KW-0029">Amino-acid transport</keyword>
<dbReference type="InterPro" id="IPR003439">
    <property type="entry name" value="ABC_transporter-like_ATP-bd"/>
</dbReference>
<dbReference type="Gene3D" id="3.40.50.300">
    <property type="entry name" value="P-loop containing nucleotide triphosphate hydrolases"/>
    <property type="match status" value="1"/>
</dbReference>